<sequence>MTSISCVDATVLYGGTTVLDHVTIGVEQGSRTGVIGPNGVGKSTLLRVLAGELTPETGQVVRRPASAGVLFVPQGREVRAGETAVRYIARRAGVTAVREELETATAALTDGQRGADDLYAEAFDRWLAFGAADFDDRVGPLMTELGIVDPEQPADRLSGGQLGRLALASVLLAQPEILLLDEPTNDLDTDGLHRLETYVTGSPAGIVLVSHDRAFLAATVDRVVELDEFTRTAQEYHGGWDSYVAERAARRAAAVRAQEDYAGEHRKLTETARTKREWARQGEQKALNPRRQPDGDKFRKAAGIAGAQNTGSAATTAQRKLSRLEDSAPPVVREPWRLRLSIAEAPAAGRVALELRDAVISRGAVRLGPLTLTVLGGERIRFTGPNGIGKTTLLNALLGRLDLDEGTRIAAPALVVGEIDQTRGLFTGGRSATDIVCAATALTPTDARTLLAKFRLGGDTALRPADRLTEGERTRAGLAVLQARAVNCVVLDEPTNHLDIEAVEQVEAALAEFGGTVLLVTHDRSLARGIRVDRTVDVAALSHRLYS</sequence>
<reference evidence="6 7" key="1">
    <citation type="submission" date="2020-08" db="EMBL/GenBank/DDBJ databases">
        <title>Sequencing the genomes of 1000 actinobacteria strains.</title>
        <authorList>
            <person name="Klenk H.-P."/>
        </authorList>
    </citation>
    <scope>NUCLEOTIDE SEQUENCE [LARGE SCALE GENOMIC DNA]</scope>
    <source>
        <strain evidence="6 7">DSM 45518</strain>
    </source>
</reference>
<evidence type="ECO:0000259" key="5">
    <source>
        <dbReference type="PROSITE" id="PS50893"/>
    </source>
</evidence>
<dbReference type="FunFam" id="3.40.50.300:FF:000011">
    <property type="entry name" value="Putative ABC transporter ATP-binding component"/>
    <property type="match status" value="1"/>
</dbReference>
<keyword evidence="1" id="KW-0677">Repeat</keyword>
<dbReference type="InterPro" id="IPR003439">
    <property type="entry name" value="ABC_transporter-like_ATP-bd"/>
</dbReference>
<gene>
    <name evidence="6" type="ORF">BKA14_005686</name>
</gene>
<evidence type="ECO:0000313" key="6">
    <source>
        <dbReference type="EMBL" id="MBB4695538.1"/>
    </source>
</evidence>
<dbReference type="SUPFAM" id="SSF52540">
    <property type="entry name" value="P-loop containing nucleoside triphosphate hydrolases"/>
    <property type="match status" value="2"/>
</dbReference>
<evidence type="ECO:0000256" key="2">
    <source>
        <dbReference type="ARBA" id="ARBA00022741"/>
    </source>
</evidence>
<comment type="caution">
    <text evidence="6">The sequence shown here is derived from an EMBL/GenBank/DDBJ whole genome shotgun (WGS) entry which is preliminary data.</text>
</comment>
<dbReference type="RefSeq" id="WP_184953869.1">
    <property type="nucleotide sequence ID" value="NZ_BOMC01000067.1"/>
</dbReference>
<dbReference type="Gene3D" id="3.40.50.300">
    <property type="entry name" value="P-loop containing nucleotide triphosphate hydrolases"/>
    <property type="match status" value="2"/>
</dbReference>
<keyword evidence="7" id="KW-1185">Reference proteome</keyword>
<feature type="domain" description="ABC transporter" evidence="5">
    <location>
        <begin position="4"/>
        <end position="253"/>
    </location>
</feature>
<dbReference type="PANTHER" id="PTHR19211:SF123">
    <property type="entry name" value="ABC TRANSPORTER"/>
    <property type="match status" value="1"/>
</dbReference>
<dbReference type="InterPro" id="IPR050611">
    <property type="entry name" value="ABCF"/>
</dbReference>
<dbReference type="EMBL" id="JACHMF010000001">
    <property type="protein sequence ID" value="MBB4695538.1"/>
    <property type="molecule type" value="Genomic_DNA"/>
</dbReference>
<dbReference type="CDD" id="cd03221">
    <property type="entry name" value="ABCF_EF-3"/>
    <property type="match status" value="1"/>
</dbReference>
<feature type="compositionally biased region" description="Polar residues" evidence="4">
    <location>
        <begin position="307"/>
        <end position="319"/>
    </location>
</feature>
<dbReference type="PROSITE" id="PS50893">
    <property type="entry name" value="ABC_TRANSPORTER_2"/>
    <property type="match status" value="1"/>
</dbReference>
<accession>A0A7W7CYA5</accession>
<feature type="region of interest" description="Disordered" evidence="4">
    <location>
        <begin position="271"/>
        <end position="328"/>
    </location>
</feature>
<evidence type="ECO:0000313" key="7">
    <source>
        <dbReference type="Proteomes" id="UP000542742"/>
    </source>
</evidence>
<evidence type="ECO:0000256" key="1">
    <source>
        <dbReference type="ARBA" id="ARBA00022737"/>
    </source>
</evidence>
<evidence type="ECO:0000256" key="3">
    <source>
        <dbReference type="ARBA" id="ARBA00022840"/>
    </source>
</evidence>
<dbReference type="PANTHER" id="PTHR19211">
    <property type="entry name" value="ATP-BINDING TRANSPORT PROTEIN-RELATED"/>
    <property type="match status" value="1"/>
</dbReference>
<dbReference type="GO" id="GO:0005524">
    <property type="term" value="F:ATP binding"/>
    <property type="evidence" value="ECO:0007669"/>
    <property type="project" value="UniProtKB-KW"/>
</dbReference>
<name>A0A7W7CYA5_9ACTN</name>
<dbReference type="SMART" id="SM00382">
    <property type="entry name" value="AAA"/>
    <property type="match status" value="2"/>
</dbReference>
<protein>
    <submittedName>
        <fullName evidence="6">ATPase subunit of ABC transporter with duplicated ATPase domains</fullName>
    </submittedName>
</protein>
<dbReference type="Pfam" id="PF00005">
    <property type="entry name" value="ABC_tran"/>
    <property type="match status" value="2"/>
</dbReference>
<dbReference type="AlphaFoldDB" id="A0A7W7CYA5"/>
<feature type="compositionally biased region" description="Basic and acidic residues" evidence="4">
    <location>
        <begin position="271"/>
        <end position="283"/>
    </location>
</feature>
<keyword evidence="2" id="KW-0547">Nucleotide-binding</keyword>
<dbReference type="GO" id="GO:0016887">
    <property type="term" value="F:ATP hydrolysis activity"/>
    <property type="evidence" value="ECO:0007669"/>
    <property type="project" value="InterPro"/>
</dbReference>
<dbReference type="InterPro" id="IPR027417">
    <property type="entry name" value="P-loop_NTPase"/>
</dbReference>
<evidence type="ECO:0000256" key="4">
    <source>
        <dbReference type="SAM" id="MobiDB-lite"/>
    </source>
</evidence>
<dbReference type="Proteomes" id="UP000542742">
    <property type="component" value="Unassembled WGS sequence"/>
</dbReference>
<proteinExistence type="predicted"/>
<dbReference type="InterPro" id="IPR003593">
    <property type="entry name" value="AAA+_ATPase"/>
</dbReference>
<keyword evidence="3" id="KW-0067">ATP-binding</keyword>
<organism evidence="6 7">
    <name type="scientific">Paractinoplanes abujensis</name>
    <dbReference type="NCBI Taxonomy" id="882441"/>
    <lineage>
        <taxon>Bacteria</taxon>
        <taxon>Bacillati</taxon>
        <taxon>Actinomycetota</taxon>
        <taxon>Actinomycetes</taxon>
        <taxon>Micromonosporales</taxon>
        <taxon>Micromonosporaceae</taxon>
        <taxon>Paractinoplanes</taxon>
    </lineage>
</organism>